<keyword evidence="3" id="KW-1185">Reference proteome</keyword>
<feature type="compositionally biased region" description="Low complexity" evidence="1">
    <location>
        <begin position="52"/>
        <end position="63"/>
    </location>
</feature>
<name>A0AAN9YE85_9PEZI</name>
<feature type="region of interest" description="Disordered" evidence="1">
    <location>
        <begin position="91"/>
        <end position="118"/>
    </location>
</feature>
<gene>
    <name evidence="2" type="ORF">SLS53_006315</name>
</gene>
<comment type="caution">
    <text evidence="2">The sequence shown here is derived from an EMBL/GenBank/DDBJ whole genome shotgun (WGS) entry which is preliminary data.</text>
</comment>
<evidence type="ECO:0000256" key="1">
    <source>
        <dbReference type="SAM" id="MobiDB-lite"/>
    </source>
</evidence>
<feature type="region of interest" description="Disordered" evidence="1">
    <location>
        <begin position="39"/>
        <end position="63"/>
    </location>
</feature>
<evidence type="ECO:0000313" key="3">
    <source>
        <dbReference type="Proteomes" id="UP001320245"/>
    </source>
</evidence>
<dbReference type="EMBL" id="JAJSPL020000027">
    <property type="protein sequence ID" value="KAK7737937.1"/>
    <property type="molecule type" value="Genomic_DNA"/>
</dbReference>
<organism evidence="2 3">
    <name type="scientific">Cytospora paraplurivora</name>
    <dbReference type="NCBI Taxonomy" id="2898453"/>
    <lineage>
        <taxon>Eukaryota</taxon>
        <taxon>Fungi</taxon>
        <taxon>Dikarya</taxon>
        <taxon>Ascomycota</taxon>
        <taxon>Pezizomycotina</taxon>
        <taxon>Sordariomycetes</taxon>
        <taxon>Sordariomycetidae</taxon>
        <taxon>Diaporthales</taxon>
        <taxon>Cytosporaceae</taxon>
        <taxon>Cytospora</taxon>
    </lineage>
</organism>
<sequence length="118" mass="12572">MVILPRSVSTIVARALEEEEDDVRAHLVTDAQRALRLFRQRGSGSSSGGGAASTSAGALPSAGAAADADFQDEFLELMRRGVAALEQIARSGRSVGSQIEEGRDEDSEEERNIKIDLD</sequence>
<evidence type="ECO:0000313" key="2">
    <source>
        <dbReference type="EMBL" id="KAK7737937.1"/>
    </source>
</evidence>
<accession>A0AAN9YE85</accession>
<reference evidence="2 3" key="1">
    <citation type="journal article" date="2023" name="PLoS ONE">
        <title>Cytospora paraplurivora sp. nov. isolated from orchards with fruit tree decline syndrome in Ontario, Canada.</title>
        <authorList>
            <person name="Ilyukhin E."/>
            <person name="Nguyen H.D.T."/>
            <person name="Castle A.J."/>
            <person name="Ellouze W."/>
        </authorList>
    </citation>
    <scope>NUCLEOTIDE SEQUENCE [LARGE SCALE GENOMIC DNA]</scope>
    <source>
        <strain evidence="2 3">FDS-564</strain>
    </source>
</reference>
<protein>
    <submittedName>
        <fullName evidence="2">Uncharacterized protein</fullName>
    </submittedName>
</protein>
<dbReference type="AlphaFoldDB" id="A0AAN9YE85"/>
<proteinExistence type="predicted"/>
<dbReference type="Proteomes" id="UP001320245">
    <property type="component" value="Unassembled WGS sequence"/>
</dbReference>